<evidence type="ECO:0000313" key="1">
    <source>
        <dbReference type="EMBL" id="ABU74168.1"/>
    </source>
</evidence>
<dbReference type="KEGG" id="vha:VIBHAR_06276"/>
<dbReference type="AlphaFoldDB" id="A7N1Z5"/>
<accession>A7N1Z5</accession>
<sequence>MPSRIRSRSFCSGLSLNSSFIPPLLGNQCDTKTKSQRVLAFV</sequence>
<proteinExistence type="predicted"/>
<dbReference type="EMBL" id="CP000790">
    <property type="protein sequence ID" value="ABU74168.1"/>
    <property type="molecule type" value="Genomic_DNA"/>
</dbReference>
<reference evidence="1 2" key="1">
    <citation type="submission" date="2007-08" db="EMBL/GenBank/DDBJ databases">
        <authorList>
            <consortium name="The Vibrio harveyi Genome Sequencing Project"/>
            <person name="Bassler B."/>
            <person name="Clifton S.W."/>
            <person name="Fulton L."/>
            <person name="Delehaunty K."/>
            <person name="Fronick C."/>
            <person name="Harrison M."/>
            <person name="Markivic C."/>
            <person name="Fulton R."/>
            <person name="Tin-Wollam A.-M."/>
            <person name="Shah N."/>
            <person name="Pepin K."/>
            <person name="Nash W."/>
            <person name="Thiruvilangam P."/>
            <person name="Bhonagiri V."/>
            <person name="Waters C."/>
            <person name="Tu K.C."/>
            <person name="Irgon J."/>
            <person name="Wilson R.K."/>
        </authorList>
    </citation>
    <scope>NUCLEOTIDE SEQUENCE [LARGE SCALE GENOMIC DNA]</scope>
    <source>
        <strain evidence="2">ATCC BAA-1116 / BB120</strain>
    </source>
</reference>
<gene>
    <name evidence="1" type="ordered locus">VIBHAR_06276</name>
</gene>
<organism evidence="1 2">
    <name type="scientific">Vibrio campbellii (strain ATCC BAA-1116)</name>
    <dbReference type="NCBI Taxonomy" id="2902295"/>
    <lineage>
        <taxon>Bacteria</taxon>
        <taxon>Pseudomonadati</taxon>
        <taxon>Pseudomonadota</taxon>
        <taxon>Gammaproteobacteria</taxon>
        <taxon>Vibrionales</taxon>
        <taxon>Vibrionaceae</taxon>
        <taxon>Vibrio</taxon>
    </lineage>
</organism>
<evidence type="ECO:0000313" key="2">
    <source>
        <dbReference type="Proteomes" id="UP000008152"/>
    </source>
</evidence>
<dbReference type="Proteomes" id="UP000008152">
    <property type="component" value="Chromosome II"/>
</dbReference>
<name>A7N1Z5_VIBC1</name>
<protein>
    <submittedName>
        <fullName evidence="1">Uncharacterized protein</fullName>
    </submittedName>
</protein>
<dbReference type="PATRIC" id="fig|338187.36.peg.5135"/>